<dbReference type="AlphaFoldDB" id="A0A516GT54"/>
<sequence>MKTYIIACFVLMFSINLGFSQTKAERKALKQEKKEQEYSAVKTLLETSKFTFEADWATTQGGRRISLIGNPNYLKVNDSITEADMPYFGVAHIASYGGDGGINFEGPYKEYSLKYNDKKHTGTIKFDISNDSENFNITLTMYGPDSATLFVNSSNRNSITFDGILKPLEIKTE</sequence>
<name>A0A516GT54_9FLAO</name>
<evidence type="ECO:0000313" key="1">
    <source>
        <dbReference type="EMBL" id="QDO94703.1"/>
    </source>
</evidence>
<dbReference type="Pfam" id="PF14059">
    <property type="entry name" value="DUF4251"/>
    <property type="match status" value="1"/>
</dbReference>
<proteinExistence type="predicted"/>
<reference evidence="1 2" key="1">
    <citation type="submission" date="2019-07" db="EMBL/GenBank/DDBJ databases">
        <title>Genome sequencing for Formosa sp. PS13.</title>
        <authorList>
            <person name="Park S.-J."/>
        </authorList>
    </citation>
    <scope>NUCLEOTIDE SEQUENCE [LARGE SCALE GENOMIC DNA]</scope>
    <source>
        <strain evidence="1 2">PS13</strain>
    </source>
</reference>
<dbReference type="InterPro" id="IPR025347">
    <property type="entry name" value="DUF4251"/>
</dbReference>
<gene>
    <name evidence="1" type="ORF">FNB79_12270</name>
</gene>
<evidence type="ECO:0000313" key="2">
    <source>
        <dbReference type="Proteomes" id="UP000319209"/>
    </source>
</evidence>
<keyword evidence="2" id="KW-1185">Reference proteome</keyword>
<organism evidence="1 2">
    <name type="scientific">Formosa sediminum</name>
    <dbReference type="NCBI Taxonomy" id="2594004"/>
    <lineage>
        <taxon>Bacteria</taxon>
        <taxon>Pseudomonadati</taxon>
        <taxon>Bacteroidota</taxon>
        <taxon>Flavobacteriia</taxon>
        <taxon>Flavobacteriales</taxon>
        <taxon>Flavobacteriaceae</taxon>
        <taxon>Formosa</taxon>
    </lineage>
</organism>
<dbReference type="RefSeq" id="WP_143381579.1">
    <property type="nucleotide sequence ID" value="NZ_CP041637.1"/>
</dbReference>
<dbReference type="OrthoDB" id="1097715at2"/>
<dbReference type="Gene3D" id="2.40.128.410">
    <property type="match status" value="1"/>
</dbReference>
<dbReference type="EMBL" id="CP041637">
    <property type="protein sequence ID" value="QDO94703.1"/>
    <property type="molecule type" value="Genomic_DNA"/>
</dbReference>
<dbReference type="Proteomes" id="UP000319209">
    <property type="component" value="Chromosome"/>
</dbReference>
<protein>
    <submittedName>
        <fullName evidence="1">DUF4251 domain-containing protein</fullName>
    </submittedName>
</protein>
<accession>A0A516GT54</accession>
<dbReference type="KEGG" id="fop:FNB79_12270"/>